<accession>A0A814UH87</accession>
<evidence type="ECO:0000256" key="5">
    <source>
        <dbReference type="ARBA" id="ARBA00022517"/>
    </source>
</evidence>
<dbReference type="InterPro" id="IPR026532">
    <property type="entry name" value="BRX1"/>
</dbReference>
<evidence type="ECO:0000256" key="2">
    <source>
        <dbReference type="ARBA" id="ARBA00004604"/>
    </source>
</evidence>
<evidence type="ECO:0000256" key="1">
    <source>
        <dbReference type="ARBA" id="ARBA00003439"/>
    </source>
</evidence>
<sequence length="312" mass="36598">MKRKVDSDDSKQRKNKKRMKNSRNIDIDSPAEKLSVLPATRSSEDVQSMKCNWTNKQKVLIFSTRGVSYLARHVMKNLRALMPHTKSEPKIEIRKSFSILNEVVELRNCNKVLFFDMKKKKDLYLWMGNVPDGPTVKFLVENLHTMEELKLTGNCLKGSRPLLSFDEKFDKESHWKLIKELLTQIFGTPYHQPKSQPFVDHVLSFSIIDNKIWFRNYQIVEENGALAEIGPRFVLNLHCIFEKSFCGMLLYENPQYIAPNLKRRLAKMKASQKYKERIYSKVAFDQTKPKESYTYDKTDEIFQTKLAENAEE</sequence>
<evidence type="ECO:0000256" key="3">
    <source>
        <dbReference type="ARBA" id="ARBA00006369"/>
    </source>
</evidence>
<feature type="domain" description="Brix" evidence="8">
    <location>
        <begin position="57"/>
        <end position="246"/>
    </location>
</feature>
<feature type="region of interest" description="Disordered" evidence="7">
    <location>
        <begin position="1"/>
        <end position="29"/>
    </location>
</feature>
<evidence type="ECO:0000313" key="11">
    <source>
        <dbReference type="Proteomes" id="UP000663829"/>
    </source>
</evidence>
<evidence type="ECO:0000313" key="10">
    <source>
        <dbReference type="EMBL" id="CAF3938545.1"/>
    </source>
</evidence>
<evidence type="ECO:0000313" key="9">
    <source>
        <dbReference type="EMBL" id="CAF1174668.1"/>
    </source>
</evidence>
<comment type="function">
    <text evidence="1">Required for biogenesis of the 60S ribosomal subunit.</text>
</comment>
<protein>
    <recommendedName>
        <fullName evidence="4">Ribosome biogenesis protein BRX1 homolog</fullName>
    </recommendedName>
</protein>
<organism evidence="9 11">
    <name type="scientific">Didymodactylos carnosus</name>
    <dbReference type="NCBI Taxonomy" id="1234261"/>
    <lineage>
        <taxon>Eukaryota</taxon>
        <taxon>Metazoa</taxon>
        <taxon>Spiralia</taxon>
        <taxon>Gnathifera</taxon>
        <taxon>Rotifera</taxon>
        <taxon>Eurotatoria</taxon>
        <taxon>Bdelloidea</taxon>
        <taxon>Philodinida</taxon>
        <taxon>Philodinidae</taxon>
        <taxon>Didymodactylos</taxon>
    </lineage>
</organism>
<comment type="subcellular location">
    <subcellularLocation>
        <location evidence="2">Nucleus</location>
        <location evidence="2">Nucleolus</location>
    </subcellularLocation>
</comment>
<keyword evidence="11" id="KW-1185">Reference proteome</keyword>
<dbReference type="AlphaFoldDB" id="A0A814UH87"/>
<dbReference type="PANTHER" id="PTHR13634">
    <property type="entry name" value="RIBOSOME BIOGENESIS PROTEIN BRIX"/>
    <property type="match status" value="1"/>
</dbReference>
<dbReference type="SMART" id="SM00879">
    <property type="entry name" value="Brix"/>
    <property type="match status" value="1"/>
</dbReference>
<name>A0A814UH87_9BILA</name>
<evidence type="ECO:0000256" key="7">
    <source>
        <dbReference type="SAM" id="MobiDB-lite"/>
    </source>
</evidence>
<dbReference type="Pfam" id="PF04427">
    <property type="entry name" value="Brix"/>
    <property type="match status" value="1"/>
</dbReference>
<dbReference type="OrthoDB" id="1638493at2759"/>
<keyword evidence="6" id="KW-0539">Nucleus</keyword>
<dbReference type="EMBL" id="CAJOBC010007641">
    <property type="protein sequence ID" value="CAF3938545.1"/>
    <property type="molecule type" value="Genomic_DNA"/>
</dbReference>
<evidence type="ECO:0000256" key="6">
    <source>
        <dbReference type="ARBA" id="ARBA00023242"/>
    </source>
</evidence>
<dbReference type="SUPFAM" id="SSF52954">
    <property type="entry name" value="Class II aaRS ABD-related"/>
    <property type="match status" value="1"/>
</dbReference>
<dbReference type="GO" id="GO:0005730">
    <property type="term" value="C:nucleolus"/>
    <property type="evidence" value="ECO:0007669"/>
    <property type="project" value="UniProtKB-SubCell"/>
</dbReference>
<keyword evidence="5" id="KW-0690">Ribosome biogenesis</keyword>
<dbReference type="GO" id="GO:0019843">
    <property type="term" value="F:rRNA binding"/>
    <property type="evidence" value="ECO:0007669"/>
    <property type="project" value="InterPro"/>
</dbReference>
<evidence type="ECO:0000259" key="8">
    <source>
        <dbReference type="PROSITE" id="PS50833"/>
    </source>
</evidence>
<evidence type="ECO:0000256" key="4">
    <source>
        <dbReference type="ARBA" id="ARBA00020522"/>
    </source>
</evidence>
<dbReference type="GO" id="GO:0000027">
    <property type="term" value="P:ribosomal large subunit assembly"/>
    <property type="evidence" value="ECO:0007669"/>
    <property type="project" value="TreeGrafter"/>
</dbReference>
<comment type="caution">
    <text evidence="9">The sequence shown here is derived from an EMBL/GenBank/DDBJ whole genome shotgun (WGS) entry which is preliminary data.</text>
</comment>
<dbReference type="PROSITE" id="PS50833">
    <property type="entry name" value="BRIX"/>
    <property type="match status" value="1"/>
</dbReference>
<dbReference type="EMBL" id="CAJNOQ010007641">
    <property type="protein sequence ID" value="CAF1174668.1"/>
    <property type="molecule type" value="Genomic_DNA"/>
</dbReference>
<dbReference type="Proteomes" id="UP000663829">
    <property type="component" value="Unassembled WGS sequence"/>
</dbReference>
<reference evidence="9" key="1">
    <citation type="submission" date="2021-02" db="EMBL/GenBank/DDBJ databases">
        <authorList>
            <person name="Nowell W R."/>
        </authorList>
    </citation>
    <scope>NUCLEOTIDE SEQUENCE</scope>
</reference>
<feature type="compositionally biased region" description="Basic and acidic residues" evidence="7">
    <location>
        <begin position="1"/>
        <end position="12"/>
    </location>
</feature>
<dbReference type="Proteomes" id="UP000681722">
    <property type="component" value="Unassembled WGS sequence"/>
</dbReference>
<proteinExistence type="inferred from homology"/>
<dbReference type="PANTHER" id="PTHR13634:SF0">
    <property type="entry name" value="RIBOSOME BIOGENESIS PROTEIN BRX1 HOMOLOG"/>
    <property type="match status" value="1"/>
</dbReference>
<dbReference type="GO" id="GO:0006364">
    <property type="term" value="P:rRNA processing"/>
    <property type="evidence" value="ECO:0007669"/>
    <property type="project" value="InterPro"/>
</dbReference>
<gene>
    <name evidence="9" type="ORF">GPM918_LOCUS22371</name>
    <name evidence="10" type="ORF">SRO942_LOCUS22369</name>
</gene>
<dbReference type="InterPro" id="IPR007109">
    <property type="entry name" value="Brix"/>
</dbReference>
<comment type="similarity">
    <text evidence="3">Belongs to the BRX1 family.</text>
</comment>